<reference evidence="2" key="2">
    <citation type="submission" date="2021-02" db="EMBL/GenBank/DDBJ databases">
        <authorList>
            <person name="Kimball J.A."/>
            <person name="Haas M.W."/>
            <person name="Macchietto M."/>
            <person name="Kono T."/>
            <person name="Duquette J."/>
            <person name="Shao M."/>
        </authorList>
    </citation>
    <scope>NUCLEOTIDE SEQUENCE</scope>
    <source>
        <tissue evidence="2">Fresh leaf tissue</tissue>
    </source>
</reference>
<sequence length="149" mass="16707">MFSHLGPPKRRLLAGFCLLSSNTESIWGTTTWQASNVQSSIGPRIPLPSSSAGVSSSMPETEEAGPSTLPPPPPPPPLPTSSELLTHLLHLYCYPCLHHHLSLLMFQQLQAYLHHLHLLLAHLLENLCQVKHYYHHLRLHHRGLCNHHP</sequence>
<dbReference type="Proteomes" id="UP000729402">
    <property type="component" value="Unassembled WGS sequence"/>
</dbReference>
<proteinExistence type="predicted"/>
<name>A0A8J5X2L7_ZIZPA</name>
<organism evidence="2 3">
    <name type="scientific">Zizania palustris</name>
    <name type="common">Northern wild rice</name>
    <dbReference type="NCBI Taxonomy" id="103762"/>
    <lineage>
        <taxon>Eukaryota</taxon>
        <taxon>Viridiplantae</taxon>
        <taxon>Streptophyta</taxon>
        <taxon>Embryophyta</taxon>
        <taxon>Tracheophyta</taxon>
        <taxon>Spermatophyta</taxon>
        <taxon>Magnoliopsida</taxon>
        <taxon>Liliopsida</taxon>
        <taxon>Poales</taxon>
        <taxon>Poaceae</taxon>
        <taxon>BOP clade</taxon>
        <taxon>Oryzoideae</taxon>
        <taxon>Oryzeae</taxon>
        <taxon>Zizaniinae</taxon>
        <taxon>Zizania</taxon>
    </lineage>
</organism>
<dbReference type="EMBL" id="JAAALK010000079">
    <property type="protein sequence ID" value="KAG8100410.1"/>
    <property type="molecule type" value="Genomic_DNA"/>
</dbReference>
<feature type="region of interest" description="Disordered" evidence="1">
    <location>
        <begin position="43"/>
        <end position="80"/>
    </location>
</feature>
<keyword evidence="3" id="KW-1185">Reference proteome</keyword>
<evidence type="ECO:0000313" key="3">
    <source>
        <dbReference type="Proteomes" id="UP000729402"/>
    </source>
</evidence>
<evidence type="ECO:0000256" key="1">
    <source>
        <dbReference type="SAM" id="MobiDB-lite"/>
    </source>
</evidence>
<gene>
    <name evidence="2" type="ORF">GUJ93_ZPchr0013g35072</name>
</gene>
<protein>
    <submittedName>
        <fullName evidence="2">Uncharacterized protein</fullName>
    </submittedName>
</protein>
<reference evidence="2" key="1">
    <citation type="journal article" date="2021" name="bioRxiv">
        <title>Whole Genome Assembly and Annotation of Northern Wild Rice, Zizania palustris L., Supports a Whole Genome Duplication in the Zizania Genus.</title>
        <authorList>
            <person name="Haas M."/>
            <person name="Kono T."/>
            <person name="Macchietto M."/>
            <person name="Millas R."/>
            <person name="McGilp L."/>
            <person name="Shao M."/>
            <person name="Duquette J."/>
            <person name="Hirsch C.N."/>
            <person name="Kimball J."/>
        </authorList>
    </citation>
    <scope>NUCLEOTIDE SEQUENCE</scope>
    <source>
        <tissue evidence="2">Fresh leaf tissue</tissue>
    </source>
</reference>
<feature type="compositionally biased region" description="Pro residues" evidence="1">
    <location>
        <begin position="68"/>
        <end position="79"/>
    </location>
</feature>
<evidence type="ECO:0000313" key="2">
    <source>
        <dbReference type="EMBL" id="KAG8100410.1"/>
    </source>
</evidence>
<dbReference type="AlphaFoldDB" id="A0A8J5X2L7"/>
<comment type="caution">
    <text evidence="2">The sequence shown here is derived from an EMBL/GenBank/DDBJ whole genome shotgun (WGS) entry which is preliminary data.</text>
</comment>
<accession>A0A8J5X2L7</accession>